<keyword evidence="2" id="KW-1185">Reference proteome</keyword>
<dbReference type="AlphaFoldDB" id="A0A9N9JV15"/>
<organism evidence="1 2">
    <name type="scientific">Cetraspora pellucida</name>
    <dbReference type="NCBI Taxonomy" id="1433469"/>
    <lineage>
        <taxon>Eukaryota</taxon>
        <taxon>Fungi</taxon>
        <taxon>Fungi incertae sedis</taxon>
        <taxon>Mucoromycota</taxon>
        <taxon>Glomeromycotina</taxon>
        <taxon>Glomeromycetes</taxon>
        <taxon>Diversisporales</taxon>
        <taxon>Gigasporaceae</taxon>
        <taxon>Cetraspora</taxon>
    </lineage>
</organism>
<comment type="caution">
    <text evidence="1">The sequence shown here is derived from an EMBL/GenBank/DDBJ whole genome shotgun (WGS) entry which is preliminary data.</text>
</comment>
<reference evidence="1" key="1">
    <citation type="submission" date="2021-06" db="EMBL/GenBank/DDBJ databases">
        <authorList>
            <person name="Kallberg Y."/>
            <person name="Tangrot J."/>
            <person name="Rosling A."/>
        </authorList>
    </citation>
    <scope>NUCLEOTIDE SEQUENCE</scope>
    <source>
        <strain evidence="1">FL966</strain>
    </source>
</reference>
<protein>
    <submittedName>
        <fullName evidence="1">20193_t:CDS:1</fullName>
    </submittedName>
</protein>
<feature type="non-terminal residue" evidence="1">
    <location>
        <position position="1"/>
    </location>
</feature>
<dbReference type="Proteomes" id="UP000789759">
    <property type="component" value="Unassembled WGS sequence"/>
</dbReference>
<evidence type="ECO:0000313" key="2">
    <source>
        <dbReference type="Proteomes" id="UP000789759"/>
    </source>
</evidence>
<evidence type="ECO:0000313" key="1">
    <source>
        <dbReference type="EMBL" id="CAG8798751.1"/>
    </source>
</evidence>
<proteinExistence type="predicted"/>
<dbReference type="OrthoDB" id="2489200at2759"/>
<accession>A0A9N9JV15</accession>
<sequence length="122" mass="13799">MPISISEQQEVLDVIPQVTLEHLTSIRQSCKTTTNLIKARYAKLFRLSKKIVNLALKADLGNELSDILNNFLYETQNKGHSSKRLKLIAEETSSKSKCQLKDNMLLNIINKNLETGSNIKEV</sequence>
<dbReference type="EMBL" id="CAJVQA010030192">
    <property type="protein sequence ID" value="CAG8798751.1"/>
    <property type="molecule type" value="Genomic_DNA"/>
</dbReference>
<gene>
    <name evidence="1" type="ORF">CPELLU_LOCUS17541</name>
</gene>
<name>A0A9N9JV15_9GLOM</name>